<dbReference type="InterPro" id="IPR019931">
    <property type="entry name" value="LPXTG_anchor"/>
</dbReference>
<comment type="caution">
    <text evidence="8">The sequence shown here is derived from an EMBL/GenBank/DDBJ whole genome shotgun (WGS) entry which is preliminary data.</text>
</comment>
<evidence type="ECO:0000256" key="1">
    <source>
        <dbReference type="ARBA" id="ARBA00022512"/>
    </source>
</evidence>
<feature type="domain" description="Gram-positive cocci surface proteins LPxTG" evidence="7">
    <location>
        <begin position="507"/>
        <end position="542"/>
    </location>
</feature>
<evidence type="ECO:0000256" key="3">
    <source>
        <dbReference type="ARBA" id="ARBA00022729"/>
    </source>
</evidence>
<dbReference type="Pfam" id="PF17802">
    <property type="entry name" value="SpaA"/>
    <property type="match status" value="1"/>
</dbReference>
<feature type="signal peptide" evidence="6">
    <location>
        <begin position="1"/>
        <end position="46"/>
    </location>
</feature>
<dbReference type="Gene3D" id="2.60.40.740">
    <property type="match status" value="1"/>
</dbReference>
<dbReference type="Gene3D" id="2.60.40.10">
    <property type="entry name" value="Immunoglobulins"/>
    <property type="match status" value="1"/>
</dbReference>
<evidence type="ECO:0000256" key="4">
    <source>
        <dbReference type="ARBA" id="ARBA00023088"/>
    </source>
</evidence>
<dbReference type="Proteomes" id="UP000265970">
    <property type="component" value="Unassembled WGS sequence"/>
</dbReference>
<evidence type="ECO:0000256" key="5">
    <source>
        <dbReference type="SAM" id="Phobius"/>
    </source>
</evidence>
<accession>A0A395XGK1</accession>
<dbReference type="PROSITE" id="PS50847">
    <property type="entry name" value="GRAM_POS_ANCHORING"/>
    <property type="match status" value="1"/>
</dbReference>
<dbReference type="Pfam" id="PF00746">
    <property type="entry name" value="Gram_pos_anchor"/>
    <property type="match status" value="1"/>
</dbReference>
<dbReference type="InterPro" id="IPR041033">
    <property type="entry name" value="SpaA_PFL_dom_1"/>
</dbReference>
<evidence type="ECO:0000256" key="2">
    <source>
        <dbReference type="ARBA" id="ARBA00022525"/>
    </source>
</evidence>
<evidence type="ECO:0000313" key="9">
    <source>
        <dbReference type="Proteomes" id="UP000265970"/>
    </source>
</evidence>
<evidence type="ECO:0000259" key="7">
    <source>
        <dbReference type="PROSITE" id="PS50847"/>
    </source>
</evidence>
<keyword evidence="5" id="KW-0812">Transmembrane</keyword>
<feature type="transmembrane region" description="Helical" evidence="5">
    <location>
        <begin position="517"/>
        <end position="537"/>
    </location>
</feature>
<gene>
    <name evidence="8" type="ORF">DWV92_01450</name>
</gene>
<dbReference type="NCBIfam" id="TIGR04226">
    <property type="entry name" value="RrgB_K2N_iso_D2"/>
    <property type="match status" value="1"/>
</dbReference>
<keyword evidence="5" id="KW-0472">Membrane</keyword>
<protein>
    <submittedName>
        <fullName evidence="8">Isopeptide-forming domain-containing fimbrial protein</fullName>
    </submittedName>
</protein>
<dbReference type="InterPro" id="IPR026466">
    <property type="entry name" value="Fim_isopep_form_D2_dom"/>
</dbReference>
<evidence type="ECO:0000256" key="6">
    <source>
        <dbReference type="SAM" id="SignalP"/>
    </source>
</evidence>
<reference evidence="8 9" key="1">
    <citation type="submission" date="2018-08" db="EMBL/GenBank/DDBJ databases">
        <title>A genome reference for cultivated species of the human gut microbiota.</title>
        <authorList>
            <person name="Zou Y."/>
            <person name="Xue W."/>
            <person name="Luo G."/>
        </authorList>
    </citation>
    <scope>NUCLEOTIDE SEQUENCE [LARGE SCALE GENOMIC DNA]</scope>
    <source>
        <strain evidence="8 9">AF13-3LB</strain>
    </source>
</reference>
<keyword evidence="3 6" id="KW-0732">Signal</keyword>
<keyword evidence="5" id="KW-1133">Transmembrane helix</keyword>
<name>A0A395XGK1_9BIFI</name>
<dbReference type="GO" id="GO:0005975">
    <property type="term" value="P:carbohydrate metabolic process"/>
    <property type="evidence" value="ECO:0007669"/>
    <property type="project" value="UniProtKB-ARBA"/>
</dbReference>
<keyword evidence="1" id="KW-0134">Cell wall</keyword>
<keyword evidence="2" id="KW-0964">Secreted</keyword>
<proteinExistence type="predicted"/>
<dbReference type="NCBIfam" id="TIGR01167">
    <property type="entry name" value="LPXTG_anchor"/>
    <property type="match status" value="1"/>
</dbReference>
<keyword evidence="4" id="KW-0572">Peptidoglycan-anchor</keyword>
<feature type="chain" id="PRO_5017256511" evidence="6">
    <location>
        <begin position="47"/>
        <end position="542"/>
    </location>
</feature>
<sequence>MNRKVYKIFKTIEGDNMKKVWKGFAAAVSAAAIAATGFIGATSASAAPVGTGNITLTGTVAGDQYKGYRLLNVTGIKGTSVAYEVNDKYEAVLKTALGLTGDDVTDKQIIDGIKDLSTNDTTTNTDSQNVRAFAAKVNAAIVAGSIEADLTQTATGASLAFTDIPRGYYLFNQTVNGDPDANTDSSFIVDTALDTDTSIAVKNGTVTLVKKLQDNDTSNGQTANQWIDGADYNIGDNVPFQLTGTLPKNLTSFDTFKYVFHDTLSTGLTRNNDLKVFVSNAGVETEVTTSFTVTPGEDGAFTVGIDDLLSLNTETQTLVTKDTIVYVRYTAKLNNNAVIGSNGNPNTAKLEFSNNSNHDGTGETDFTPEDKVTVFTYQVDVEKTFDVGAPADNDLPKFTLYKKNAAGAYVEYTNDKEPNAEKTVVKADGKYTINWAGLDAGEYKLVETHVPAGYSKAADVEFTITADHDIESDDPKLNNLGAGDAFTGTASTGSVATKIENKSGNELPATGGMGTTILYAAGAAIVLIAGIGLAVTLRRRQA</sequence>
<evidence type="ECO:0000313" key="8">
    <source>
        <dbReference type="EMBL" id="RGW11040.1"/>
    </source>
</evidence>
<dbReference type="EMBL" id="QRZV01000001">
    <property type="protein sequence ID" value="RGW11040.1"/>
    <property type="molecule type" value="Genomic_DNA"/>
</dbReference>
<dbReference type="InterPro" id="IPR013783">
    <property type="entry name" value="Ig-like_fold"/>
</dbReference>
<dbReference type="AlphaFoldDB" id="A0A395XGK1"/>
<organism evidence="8 9">
    <name type="scientific">Bifidobacterium pseudolongum</name>
    <dbReference type="NCBI Taxonomy" id="1694"/>
    <lineage>
        <taxon>Bacteria</taxon>
        <taxon>Bacillati</taxon>
        <taxon>Actinomycetota</taxon>
        <taxon>Actinomycetes</taxon>
        <taxon>Bifidobacteriales</taxon>
        <taxon>Bifidobacteriaceae</taxon>
        <taxon>Bifidobacterium</taxon>
    </lineage>
</organism>